<evidence type="ECO:0000313" key="2">
    <source>
        <dbReference type="EMBL" id="ASM55198.1"/>
    </source>
</evidence>
<evidence type="ECO:0000256" key="1">
    <source>
        <dbReference type="SAM" id="SignalP"/>
    </source>
</evidence>
<protein>
    <recommendedName>
        <fullName evidence="4">TonB C-terminal domain-containing protein</fullName>
    </recommendedName>
</protein>
<keyword evidence="3" id="KW-1185">Reference proteome</keyword>
<feature type="signal peptide" evidence="1">
    <location>
        <begin position="1"/>
        <end position="17"/>
    </location>
</feature>
<reference evidence="2 3" key="1">
    <citation type="submission" date="2015-03" db="EMBL/GenBank/DDBJ databases">
        <authorList>
            <person name="Xie B.-B."/>
            <person name="Rong J.-C."/>
            <person name="Qin Q.-L."/>
            <person name="Zhang Y.-Z."/>
        </authorList>
    </citation>
    <scope>NUCLEOTIDE SEQUENCE [LARGE SCALE GENOMIC DNA]</scope>
    <source>
        <strain evidence="2 3">KMM 661</strain>
    </source>
</reference>
<keyword evidence="1" id="KW-0732">Signal</keyword>
<accession>A0AAC9UK82</accession>
<evidence type="ECO:0008006" key="4">
    <source>
        <dbReference type="Google" id="ProtNLM"/>
    </source>
</evidence>
<feature type="chain" id="PRO_5042210522" description="TonB C-terminal domain-containing protein" evidence="1">
    <location>
        <begin position="18"/>
        <end position="132"/>
    </location>
</feature>
<sequence length="132" mass="14883">MTKLVLWFIFASMTLLGCSSVKEPTFNNDIVVIDVADLNQYWVAKTSKVVFLPGRPKWIPKGMGKASFFITIDSNGTLVSRELIDSIPNDWMTQKILDKMPIQQYKPSITNPTKIPVKVKINPELKALVDIT</sequence>
<evidence type="ECO:0000313" key="3">
    <source>
        <dbReference type="Proteomes" id="UP000198329"/>
    </source>
</evidence>
<organism evidence="2 3">
    <name type="scientific">Pseudoalteromonas nigrifaciens</name>
    <dbReference type="NCBI Taxonomy" id="28109"/>
    <lineage>
        <taxon>Bacteria</taxon>
        <taxon>Pseudomonadati</taxon>
        <taxon>Pseudomonadota</taxon>
        <taxon>Gammaproteobacteria</taxon>
        <taxon>Alteromonadales</taxon>
        <taxon>Pseudoalteromonadaceae</taxon>
        <taxon>Pseudoalteromonas</taxon>
    </lineage>
</organism>
<dbReference type="GeneID" id="300942834"/>
<dbReference type="RefSeq" id="WP_089368751.1">
    <property type="nucleotide sequence ID" value="NZ_BJXZ01000018.1"/>
</dbReference>
<gene>
    <name evidence="2" type="ORF">PNIG_a3289</name>
</gene>
<name>A0AAC9UK82_9GAMM</name>
<dbReference type="EMBL" id="CP011036">
    <property type="protein sequence ID" value="ASM55198.1"/>
    <property type="molecule type" value="Genomic_DNA"/>
</dbReference>
<dbReference type="SUPFAM" id="SSF74653">
    <property type="entry name" value="TolA/TonB C-terminal domain"/>
    <property type="match status" value="1"/>
</dbReference>
<proteinExistence type="predicted"/>
<dbReference type="Proteomes" id="UP000198329">
    <property type="component" value="Chromosome I"/>
</dbReference>
<dbReference type="PROSITE" id="PS51257">
    <property type="entry name" value="PROKAR_LIPOPROTEIN"/>
    <property type="match status" value="1"/>
</dbReference>
<dbReference type="AlphaFoldDB" id="A0AAC9UK82"/>
<dbReference type="KEGG" id="png:PNIG_a3289"/>